<feature type="compositionally biased region" description="Polar residues" evidence="1">
    <location>
        <begin position="1"/>
        <end position="11"/>
    </location>
</feature>
<evidence type="ECO:0000313" key="2">
    <source>
        <dbReference type="EMBL" id="KAI5326038.1"/>
    </source>
</evidence>
<comment type="caution">
    <text evidence="2">The sequence shown here is derived from an EMBL/GenBank/DDBJ whole genome shotgun (WGS) entry which is preliminary data.</text>
</comment>
<accession>A0AAD4VKG2</accession>
<keyword evidence="3" id="KW-1185">Reference proteome</keyword>
<protein>
    <submittedName>
        <fullName evidence="2">Uncharacterized protein</fullName>
    </submittedName>
</protein>
<reference evidence="2 3" key="1">
    <citation type="journal article" date="2022" name="G3 (Bethesda)">
        <title>Whole-genome sequence and methylome profiling of the almond [Prunus dulcis (Mill.) D.A. Webb] cultivar 'Nonpareil'.</title>
        <authorList>
            <person name="D'Amico-Willman K.M."/>
            <person name="Ouma W.Z."/>
            <person name="Meulia T."/>
            <person name="Sideli G.M."/>
            <person name="Gradziel T.M."/>
            <person name="Fresnedo-Ramirez J."/>
        </authorList>
    </citation>
    <scope>NUCLEOTIDE SEQUENCE [LARGE SCALE GENOMIC DNA]</scope>
    <source>
        <strain evidence="2">Clone GOH B32 T37-40</strain>
    </source>
</reference>
<feature type="compositionally biased region" description="Low complexity" evidence="1">
    <location>
        <begin position="22"/>
        <end position="34"/>
    </location>
</feature>
<sequence length="145" mass="16205">MTPKLVSSQKPSYYMEAETTPTSVSCSQDTTSSSEGTTSNIKGAPSGSVQTELINPSTLPSLVAPRRNPSRERNPPPKFKDYINCATWYPIESYITYANVSRSYAAFLSKILNSCKPSSFQEENSQLIWQNAMREERKALHENQT</sequence>
<name>A0AAD4VKG2_PRUDU</name>
<evidence type="ECO:0000313" key="3">
    <source>
        <dbReference type="Proteomes" id="UP001054821"/>
    </source>
</evidence>
<proteinExistence type="predicted"/>
<dbReference type="EMBL" id="JAJFAZ020000006">
    <property type="protein sequence ID" value="KAI5326038.1"/>
    <property type="molecule type" value="Genomic_DNA"/>
</dbReference>
<evidence type="ECO:0000256" key="1">
    <source>
        <dbReference type="SAM" id="MobiDB-lite"/>
    </source>
</evidence>
<dbReference type="AlphaFoldDB" id="A0AAD4VKG2"/>
<gene>
    <name evidence="2" type="ORF">L3X38_035112</name>
</gene>
<feature type="region of interest" description="Disordered" evidence="1">
    <location>
        <begin position="1"/>
        <end position="78"/>
    </location>
</feature>
<feature type="compositionally biased region" description="Basic and acidic residues" evidence="1">
    <location>
        <begin position="69"/>
        <end position="78"/>
    </location>
</feature>
<feature type="compositionally biased region" description="Polar residues" evidence="1">
    <location>
        <begin position="35"/>
        <end position="60"/>
    </location>
</feature>
<dbReference type="Proteomes" id="UP001054821">
    <property type="component" value="Chromosome 6"/>
</dbReference>
<organism evidence="2 3">
    <name type="scientific">Prunus dulcis</name>
    <name type="common">Almond</name>
    <name type="synonym">Amygdalus dulcis</name>
    <dbReference type="NCBI Taxonomy" id="3755"/>
    <lineage>
        <taxon>Eukaryota</taxon>
        <taxon>Viridiplantae</taxon>
        <taxon>Streptophyta</taxon>
        <taxon>Embryophyta</taxon>
        <taxon>Tracheophyta</taxon>
        <taxon>Spermatophyta</taxon>
        <taxon>Magnoliopsida</taxon>
        <taxon>eudicotyledons</taxon>
        <taxon>Gunneridae</taxon>
        <taxon>Pentapetalae</taxon>
        <taxon>rosids</taxon>
        <taxon>fabids</taxon>
        <taxon>Rosales</taxon>
        <taxon>Rosaceae</taxon>
        <taxon>Amygdaloideae</taxon>
        <taxon>Amygdaleae</taxon>
        <taxon>Prunus</taxon>
    </lineage>
</organism>